<accession>A0A376J5R3</accession>
<evidence type="ECO:0000256" key="3">
    <source>
        <dbReference type="ARBA" id="ARBA00023199"/>
    </source>
</evidence>
<dbReference type="Proteomes" id="UP000255201">
    <property type="component" value="Unassembled WGS sequence"/>
</dbReference>
<dbReference type="SUPFAM" id="SSF56672">
    <property type="entry name" value="DNA/RNA polymerases"/>
    <property type="match status" value="1"/>
</dbReference>
<proteinExistence type="inferred from homology"/>
<reference evidence="9 10" key="1">
    <citation type="submission" date="2018-06" db="EMBL/GenBank/DDBJ databases">
        <authorList>
            <consortium name="Pathogen Informatics"/>
            <person name="Doyle S."/>
        </authorList>
    </citation>
    <scope>NUCLEOTIDE SEQUENCE [LARGE SCALE GENOMIC DNA]</scope>
    <source>
        <strain evidence="9 10">NCTC10764</strain>
    </source>
</reference>
<evidence type="ECO:0000256" key="6">
    <source>
        <dbReference type="ARBA" id="ARBA00068027"/>
    </source>
</evidence>
<feature type="region of interest" description="Disordered" evidence="7">
    <location>
        <begin position="192"/>
        <end position="215"/>
    </location>
</feature>
<dbReference type="GO" id="GO:0042276">
    <property type="term" value="P:error-prone translesion synthesis"/>
    <property type="evidence" value="ECO:0007669"/>
    <property type="project" value="TreeGrafter"/>
</dbReference>
<dbReference type="InterPro" id="IPR001126">
    <property type="entry name" value="UmuC"/>
</dbReference>
<evidence type="ECO:0000256" key="7">
    <source>
        <dbReference type="SAM" id="MobiDB-lite"/>
    </source>
</evidence>
<name>A0A376J5R3_ECOLX</name>
<dbReference type="CDD" id="cd01700">
    <property type="entry name" value="PolY_Pol_V_umuC"/>
    <property type="match status" value="1"/>
</dbReference>
<dbReference type="GO" id="GO:0005829">
    <property type="term" value="C:cytosol"/>
    <property type="evidence" value="ECO:0007669"/>
    <property type="project" value="TreeGrafter"/>
</dbReference>
<feature type="domain" description="UmuC" evidence="8">
    <location>
        <begin position="2"/>
        <end position="188"/>
    </location>
</feature>
<dbReference type="FunFam" id="3.30.70.270:FF:000012">
    <property type="entry name" value="DNA polymerase V subunit"/>
    <property type="match status" value="1"/>
</dbReference>
<gene>
    <name evidence="9" type="primary">umuC_2</name>
    <name evidence="9" type="ORF">NCTC10764_02545</name>
</gene>
<evidence type="ECO:0000256" key="2">
    <source>
        <dbReference type="ARBA" id="ARBA00022763"/>
    </source>
</evidence>
<keyword evidence="2" id="KW-0227">DNA damage</keyword>
<evidence type="ECO:0000313" key="10">
    <source>
        <dbReference type="Proteomes" id="UP000255201"/>
    </source>
</evidence>
<dbReference type="PANTHER" id="PTHR11076">
    <property type="entry name" value="DNA REPAIR POLYMERASE UMUC / TRANSFERASE FAMILY MEMBER"/>
    <property type="match status" value="1"/>
</dbReference>
<dbReference type="FunFam" id="3.40.1170.60:FF:000010">
    <property type="entry name" value="DNA polymerase V subunit"/>
    <property type="match status" value="1"/>
</dbReference>
<dbReference type="Gene3D" id="3.30.70.270">
    <property type="match status" value="1"/>
</dbReference>
<dbReference type="InterPro" id="IPR043128">
    <property type="entry name" value="Rev_trsase/Diguanyl_cyclase"/>
</dbReference>
<keyword evidence="4" id="KW-0234">DNA repair</keyword>
<dbReference type="InterPro" id="IPR043502">
    <property type="entry name" value="DNA/RNA_pol_sf"/>
</dbReference>
<sequence length="215" mass="24240">MFALCDVNAFYASCETVFRPDLWGKPVVVLSNNDGCVIARNAEAKALGVKMGDPWFKQKDLFRRCGVVCFSSNYELYADMSNRVMSTLEELSPRVEIYSIDEAFCDLTGVRNCRDLTDFGREIRATVLQRTHLTVGVGIAQTKTLAKLANHAAKKWQRQTGGVVDLSNLERQRKLMSALPVDEVWGIGRRISKKTGRDGDQNRSRFGGYRYPVYP</sequence>
<evidence type="ECO:0000313" key="9">
    <source>
        <dbReference type="EMBL" id="STE55966.1"/>
    </source>
</evidence>
<dbReference type="PROSITE" id="PS50173">
    <property type="entry name" value="UMUC"/>
    <property type="match status" value="1"/>
</dbReference>
<dbReference type="PANTHER" id="PTHR11076:SF34">
    <property type="entry name" value="PROTEIN UMUC"/>
    <property type="match status" value="1"/>
</dbReference>
<dbReference type="Pfam" id="PF00817">
    <property type="entry name" value="IMS"/>
    <property type="match status" value="1"/>
</dbReference>
<dbReference type="Gene3D" id="3.40.1170.60">
    <property type="match status" value="1"/>
</dbReference>
<evidence type="ECO:0000256" key="1">
    <source>
        <dbReference type="ARBA" id="ARBA00010945"/>
    </source>
</evidence>
<dbReference type="GO" id="GO:0003887">
    <property type="term" value="F:DNA-directed DNA polymerase activity"/>
    <property type="evidence" value="ECO:0007669"/>
    <property type="project" value="TreeGrafter"/>
</dbReference>
<dbReference type="EMBL" id="UFZL01000001">
    <property type="protein sequence ID" value="STE55966.1"/>
    <property type="molecule type" value="Genomic_DNA"/>
</dbReference>
<evidence type="ECO:0000256" key="4">
    <source>
        <dbReference type="ARBA" id="ARBA00023204"/>
    </source>
</evidence>
<dbReference type="InterPro" id="IPR050116">
    <property type="entry name" value="DNA_polymerase-Y"/>
</dbReference>
<keyword evidence="5" id="KW-0742">SOS response</keyword>
<evidence type="ECO:0000259" key="8">
    <source>
        <dbReference type="PROSITE" id="PS50173"/>
    </source>
</evidence>
<dbReference type="GO" id="GO:0006281">
    <property type="term" value="P:DNA repair"/>
    <property type="evidence" value="ECO:0007669"/>
    <property type="project" value="UniProtKB-KW"/>
</dbReference>
<dbReference type="GO" id="GO:0009432">
    <property type="term" value="P:SOS response"/>
    <property type="evidence" value="ECO:0007669"/>
    <property type="project" value="UniProtKB-KW"/>
</dbReference>
<dbReference type="AlphaFoldDB" id="A0A376J5R3"/>
<evidence type="ECO:0000256" key="5">
    <source>
        <dbReference type="ARBA" id="ARBA00023236"/>
    </source>
</evidence>
<organism evidence="9 10">
    <name type="scientific">Escherichia coli</name>
    <dbReference type="NCBI Taxonomy" id="562"/>
    <lineage>
        <taxon>Bacteria</taxon>
        <taxon>Pseudomonadati</taxon>
        <taxon>Pseudomonadota</taxon>
        <taxon>Gammaproteobacteria</taxon>
        <taxon>Enterobacterales</taxon>
        <taxon>Enterobacteriaceae</taxon>
        <taxon>Escherichia</taxon>
    </lineage>
</organism>
<protein>
    <recommendedName>
        <fullName evidence="6">Protein UmuC</fullName>
    </recommendedName>
</protein>
<comment type="similarity">
    <text evidence="1">Belongs to the DNA polymerase type-Y family.</text>
</comment>
<keyword evidence="3" id="KW-0741">SOS mutagenesis</keyword>